<dbReference type="Proteomes" id="UP000192678">
    <property type="component" value="Unassembled WGS sequence"/>
</dbReference>
<dbReference type="GO" id="GO:0044718">
    <property type="term" value="P:siderophore transmembrane transport"/>
    <property type="evidence" value="ECO:0007669"/>
    <property type="project" value="TreeGrafter"/>
</dbReference>
<keyword evidence="4 10" id="KW-0812">Transmembrane</keyword>
<gene>
    <name evidence="15" type="ORF">SAMN04488101_102480</name>
</gene>
<evidence type="ECO:0000259" key="13">
    <source>
        <dbReference type="Pfam" id="PF00593"/>
    </source>
</evidence>
<evidence type="ECO:0000256" key="3">
    <source>
        <dbReference type="ARBA" id="ARBA00022452"/>
    </source>
</evidence>
<feature type="domain" description="TonB-dependent receptor plug" evidence="14">
    <location>
        <begin position="127"/>
        <end position="227"/>
    </location>
</feature>
<evidence type="ECO:0000256" key="4">
    <source>
        <dbReference type="ARBA" id="ARBA00022692"/>
    </source>
</evidence>
<dbReference type="InterPro" id="IPR008969">
    <property type="entry name" value="CarboxyPept-like_regulatory"/>
</dbReference>
<evidence type="ECO:0000256" key="2">
    <source>
        <dbReference type="ARBA" id="ARBA00022448"/>
    </source>
</evidence>
<name>A0A1W2BHU3_9SPHI</name>
<dbReference type="PROSITE" id="PS52016">
    <property type="entry name" value="TONB_DEPENDENT_REC_3"/>
    <property type="match status" value="1"/>
</dbReference>
<evidence type="ECO:0000259" key="14">
    <source>
        <dbReference type="Pfam" id="PF07715"/>
    </source>
</evidence>
<dbReference type="Pfam" id="PF13715">
    <property type="entry name" value="CarbopepD_reg_2"/>
    <property type="match status" value="1"/>
</dbReference>
<evidence type="ECO:0000256" key="9">
    <source>
        <dbReference type="ARBA" id="ARBA00023237"/>
    </source>
</evidence>
<dbReference type="STRING" id="475255.SAMN04488101_102480"/>
<evidence type="ECO:0000256" key="8">
    <source>
        <dbReference type="ARBA" id="ARBA00023170"/>
    </source>
</evidence>
<evidence type="ECO:0000313" key="15">
    <source>
        <dbReference type="EMBL" id="SMC72456.1"/>
    </source>
</evidence>
<dbReference type="SUPFAM" id="SSF56935">
    <property type="entry name" value="Porins"/>
    <property type="match status" value="1"/>
</dbReference>
<protein>
    <submittedName>
        <fullName evidence="15">Iron complex outermembrane recepter protein</fullName>
    </submittedName>
</protein>
<dbReference type="InterPro" id="IPR037066">
    <property type="entry name" value="Plug_dom_sf"/>
</dbReference>
<dbReference type="Gene3D" id="2.170.130.10">
    <property type="entry name" value="TonB-dependent receptor, plug domain"/>
    <property type="match status" value="1"/>
</dbReference>
<dbReference type="Pfam" id="PF00593">
    <property type="entry name" value="TonB_dep_Rec_b-barrel"/>
    <property type="match status" value="1"/>
</dbReference>
<keyword evidence="9 10" id="KW-0998">Cell outer membrane</keyword>
<dbReference type="PANTHER" id="PTHR30069">
    <property type="entry name" value="TONB-DEPENDENT OUTER MEMBRANE RECEPTOR"/>
    <property type="match status" value="1"/>
</dbReference>
<sequence>MKRLHLLLFIALYLFFPVSTFASEMAQFRGKVVDASTQAPLPGATIYITDLKAITITNNQGEFILKNVPAKGKFLLEVRFVGYKTYSVLVDLATQNSLTIDLSPSIIESAEVVITGSPFSSNNKTNSLSVVTVGKTKLAQSGGTNLIDAIAKIPGISQVSTGGAISKPIIRGLGYNRVLTMVDGAREESQQWGDEHGVVADQFSAARIEILKGPASLLYGSDALGGVINVIDELVPAPGVHNGTFTSTYSTNNGLTASSLMLQGNEDGFVYRGRTSYKNAFGFGYKDITVPNSGFNEMNFNGMLGLNKSWGYSHLTFSRFHTNVGLVEEGPDEQGRFMNHDGEVLSQSEAKERRLDLPFQNITHYRTALNSNIILGKGQLKTVFAFQTNIRKEFEESAQEPGLNLNLKSYTYDVKYNFPAIGQWQPAIGIQGMYQDNVNKGEEFLIPDYNSNNIGAFAYLKRNFTKGAINAGLRYDYKKVNGKDLNFDGEQIFTGFSNEFSNVSASLGFAFEIAKNMVLKGNAGSGFRAPNIAELGANGRHEGTFRYEIGNSDLKQETSLQFDLGLEYTAESVTFGLNAYANRIFNYIYPGNFNEETMPFQDEDGSSHDLPVYRYVQTNADLVGAEASVDFHLVKSLHFENSFSYTRGVNRATDQPLPFIPAASINNDIKFEPNIKGFLDSYIKVGVTNVLKQGRFDSFETQTNGYTLLDAGIGTTITTGKGKLNIWVTGQNLLNKEYYNHLSRYKPVGIYNPGRNVTFGISVPFL</sequence>
<dbReference type="Gene3D" id="2.40.170.20">
    <property type="entry name" value="TonB-dependent receptor, beta-barrel domain"/>
    <property type="match status" value="1"/>
</dbReference>
<accession>A0A1W2BHU3</accession>
<dbReference type="EMBL" id="FWYB01000002">
    <property type="protein sequence ID" value="SMC72456.1"/>
    <property type="molecule type" value="Genomic_DNA"/>
</dbReference>
<dbReference type="SUPFAM" id="SSF49464">
    <property type="entry name" value="Carboxypeptidase regulatory domain-like"/>
    <property type="match status" value="1"/>
</dbReference>
<dbReference type="InterPro" id="IPR012910">
    <property type="entry name" value="Plug_dom"/>
</dbReference>
<dbReference type="InterPro" id="IPR000531">
    <property type="entry name" value="Beta-barrel_TonB"/>
</dbReference>
<keyword evidence="3 10" id="KW-1134">Transmembrane beta strand</keyword>
<dbReference type="PANTHER" id="PTHR30069:SF29">
    <property type="entry name" value="HEMOGLOBIN AND HEMOGLOBIN-HAPTOGLOBIN-BINDING PROTEIN 1-RELATED"/>
    <property type="match status" value="1"/>
</dbReference>
<evidence type="ECO:0000256" key="1">
    <source>
        <dbReference type="ARBA" id="ARBA00004571"/>
    </source>
</evidence>
<dbReference type="GO" id="GO:0009279">
    <property type="term" value="C:cell outer membrane"/>
    <property type="evidence" value="ECO:0007669"/>
    <property type="project" value="UniProtKB-SubCell"/>
</dbReference>
<evidence type="ECO:0000256" key="7">
    <source>
        <dbReference type="ARBA" id="ARBA00023136"/>
    </source>
</evidence>
<evidence type="ECO:0000256" key="5">
    <source>
        <dbReference type="ARBA" id="ARBA00022729"/>
    </source>
</evidence>
<keyword evidence="5 12" id="KW-0732">Signal</keyword>
<evidence type="ECO:0000256" key="12">
    <source>
        <dbReference type="SAM" id="SignalP"/>
    </source>
</evidence>
<reference evidence="15 16" key="1">
    <citation type="submission" date="2017-04" db="EMBL/GenBank/DDBJ databases">
        <authorList>
            <person name="Afonso C.L."/>
            <person name="Miller P.J."/>
            <person name="Scott M.A."/>
            <person name="Spackman E."/>
            <person name="Goraichik I."/>
            <person name="Dimitrov K.M."/>
            <person name="Suarez D.L."/>
            <person name="Swayne D.E."/>
        </authorList>
    </citation>
    <scope>NUCLEOTIDE SEQUENCE [LARGE SCALE GENOMIC DNA]</scope>
    <source>
        <strain evidence="15 16">DSM 19625</strain>
    </source>
</reference>
<keyword evidence="2 10" id="KW-0813">Transport</keyword>
<feature type="domain" description="TonB-dependent receptor-like beta-barrel" evidence="13">
    <location>
        <begin position="262"/>
        <end position="733"/>
    </location>
</feature>
<feature type="signal peptide" evidence="12">
    <location>
        <begin position="1"/>
        <end position="22"/>
    </location>
</feature>
<comment type="similarity">
    <text evidence="10 11">Belongs to the TonB-dependent receptor family.</text>
</comment>
<evidence type="ECO:0000256" key="10">
    <source>
        <dbReference type="PROSITE-ProRule" id="PRU01360"/>
    </source>
</evidence>
<keyword evidence="16" id="KW-1185">Reference proteome</keyword>
<proteinExistence type="inferred from homology"/>
<keyword evidence="6 11" id="KW-0798">TonB box</keyword>
<comment type="subcellular location">
    <subcellularLocation>
        <location evidence="1 10">Cell outer membrane</location>
        <topology evidence="1 10">Multi-pass membrane protein</topology>
    </subcellularLocation>
</comment>
<feature type="chain" id="PRO_5013139695" evidence="12">
    <location>
        <begin position="23"/>
        <end position="766"/>
    </location>
</feature>
<dbReference type="InterPro" id="IPR036942">
    <property type="entry name" value="Beta-barrel_TonB_sf"/>
</dbReference>
<keyword evidence="7 10" id="KW-0472">Membrane</keyword>
<dbReference type="AlphaFoldDB" id="A0A1W2BHU3"/>
<dbReference type="Pfam" id="PF07715">
    <property type="entry name" value="Plug"/>
    <property type="match status" value="1"/>
</dbReference>
<dbReference type="InterPro" id="IPR039426">
    <property type="entry name" value="TonB-dep_rcpt-like"/>
</dbReference>
<dbReference type="Gene3D" id="2.60.40.1120">
    <property type="entry name" value="Carboxypeptidase-like, regulatory domain"/>
    <property type="match status" value="1"/>
</dbReference>
<organism evidence="15 16">
    <name type="scientific">Pedobacter nyackensis</name>
    <dbReference type="NCBI Taxonomy" id="475255"/>
    <lineage>
        <taxon>Bacteria</taxon>
        <taxon>Pseudomonadati</taxon>
        <taxon>Bacteroidota</taxon>
        <taxon>Sphingobacteriia</taxon>
        <taxon>Sphingobacteriales</taxon>
        <taxon>Sphingobacteriaceae</taxon>
        <taxon>Pedobacter</taxon>
    </lineage>
</organism>
<evidence type="ECO:0000313" key="16">
    <source>
        <dbReference type="Proteomes" id="UP000192678"/>
    </source>
</evidence>
<evidence type="ECO:0000256" key="6">
    <source>
        <dbReference type="ARBA" id="ARBA00023077"/>
    </source>
</evidence>
<dbReference type="RefSeq" id="WP_084288416.1">
    <property type="nucleotide sequence ID" value="NZ_FWYB01000002.1"/>
</dbReference>
<dbReference type="OrthoDB" id="9795928at2"/>
<evidence type="ECO:0000256" key="11">
    <source>
        <dbReference type="RuleBase" id="RU003357"/>
    </source>
</evidence>
<keyword evidence="8" id="KW-0675">Receptor</keyword>
<dbReference type="GO" id="GO:0015344">
    <property type="term" value="F:siderophore uptake transmembrane transporter activity"/>
    <property type="evidence" value="ECO:0007669"/>
    <property type="project" value="TreeGrafter"/>
</dbReference>